<protein>
    <submittedName>
        <fullName evidence="2">Uncharacterized protein</fullName>
    </submittedName>
</protein>
<accession>A0A267FL61</accession>
<feature type="region of interest" description="Disordered" evidence="1">
    <location>
        <begin position="92"/>
        <end position="154"/>
    </location>
</feature>
<dbReference type="EMBL" id="NIVC01000945">
    <property type="protein sequence ID" value="PAA74473.1"/>
    <property type="molecule type" value="Genomic_DNA"/>
</dbReference>
<feature type="compositionally biased region" description="Low complexity" evidence="1">
    <location>
        <begin position="249"/>
        <end position="258"/>
    </location>
</feature>
<evidence type="ECO:0000256" key="1">
    <source>
        <dbReference type="SAM" id="MobiDB-lite"/>
    </source>
</evidence>
<sequence>MWRILNSCITAAEAGQIKRAKSPRRRRRSTSASRRRRSGREQRDPQRLIQRTATGVDTDDEFKNDSDSVFWQKFVSGQLRKTLARSVERRLKNGNSADGSGHGIPDGRANGGGCGDGRAHGIGYGSWQGRADGGRIDDESPHGNRIADGSGYENRIADGSGYDGNRIANGKADINKIATGNAHRNRIADGSGYGEQIADGSPHGERIADGSPHGERIADGSPHGNRIATGNGDGNRKATGNTSRKPAKNVNTNANSNNMSLVMAGDKDNEIVEPTSLQIARRRRKVFVALLALDKDHNAASGGRSNGRGQQTLEKSTYSLQRAEDPAALEAALEVEECSADARTILAEPLDAEHSAGCLHHRDCGFCCRPCSCHRALWSRPAKRCNAWVPTKRAHLL</sequence>
<comment type="caution">
    <text evidence="2">The sequence shown here is derived from an EMBL/GenBank/DDBJ whole genome shotgun (WGS) entry which is preliminary data.</text>
</comment>
<feature type="compositionally biased region" description="Gly residues" evidence="1">
    <location>
        <begin position="100"/>
        <end position="126"/>
    </location>
</feature>
<evidence type="ECO:0000313" key="2">
    <source>
        <dbReference type="EMBL" id="PAA74473.1"/>
    </source>
</evidence>
<dbReference type="OrthoDB" id="6615663at2759"/>
<organism evidence="2 3">
    <name type="scientific">Macrostomum lignano</name>
    <dbReference type="NCBI Taxonomy" id="282301"/>
    <lineage>
        <taxon>Eukaryota</taxon>
        <taxon>Metazoa</taxon>
        <taxon>Spiralia</taxon>
        <taxon>Lophotrochozoa</taxon>
        <taxon>Platyhelminthes</taxon>
        <taxon>Rhabditophora</taxon>
        <taxon>Macrostomorpha</taxon>
        <taxon>Macrostomida</taxon>
        <taxon>Macrostomidae</taxon>
        <taxon>Macrostomum</taxon>
    </lineage>
</organism>
<feature type="compositionally biased region" description="Basic and acidic residues" evidence="1">
    <location>
        <begin position="202"/>
        <end position="218"/>
    </location>
</feature>
<feature type="region of interest" description="Disordered" evidence="1">
    <location>
        <begin position="15"/>
        <end position="46"/>
    </location>
</feature>
<dbReference type="AlphaFoldDB" id="A0A267FL61"/>
<reference evidence="2 3" key="1">
    <citation type="submission" date="2017-06" db="EMBL/GenBank/DDBJ databases">
        <title>A platform for efficient transgenesis in Macrostomum lignano, a flatworm model organism for stem cell research.</title>
        <authorList>
            <person name="Berezikov E."/>
        </authorList>
    </citation>
    <scope>NUCLEOTIDE SEQUENCE [LARGE SCALE GENOMIC DNA]</scope>
    <source>
        <strain evidence="2">DV1</strain>
        <tissue evidence="2">Whole organism</tissue>
    </source>
</reference>
<gene>
    <name evidence="2" type="ORF">BOX15_Mlig012234g3</name>
</gene>
<proteinExistence type="predicted"/>
<dbReference type="Proteomes" id="UP000215902">
    <property type="component" value="Unassembled WGS sequence"/>
</dbReference>
<feature type="compositionally biased region" description="Basic residues" evidence="1">
    <location>
        <begin position="18"/>
        <end position="38"/>
    </location>
</feature>
<evidence type="ECO:0000313" key="3">
    <source>
        <dbReference type="Proteomes" id="UP000215902"/>
    </source>
</evidence>
<name>A0A267FL61_9PLAT</name>
<feature type="compositionally biased region" description="Basic and acidic residues" evidence="1">
    <location>
        <begin position="132"/>
        <end position="142"/>
    </location>
</feature>
<feature type="region of interest" description="Disordered" evidence="1">
    <location>
        <begin position="187"/>
        <end position="258"/>
    </location>
</feature>
<keyword evidence="3" id="KW-1185">Reference proteome</keyword>